<feature type="chain" id="PRO_5022729736" evidence="1">
    <location>
        <begin position="17"/>
        <end position="588"/>
    </location>
</feature>
<dbReference type="SUPFAM" id="SSF49464">
    <property type="entry name" value="Carboxypeptidase regulatory domain-like"/>
    <property type="match status" value="1"/>
</dbReference>
<keyword evidence="2" id="KW-0378">Hydrolase</keyword>
<dbReference type="InterPro" id="IPR008969">
    <property type="entry name" value="CarboxyPept-like_regulatory"/>
</dbReference>
<evidence type="ECO:0000313" key="2">
    <source>
        <dbReference type="EMBL" id="TXE17648.1"/>
    </source>
</evidence>
<dbReference type="STRING" id="1123037.GCA_000425305_01614"/>
<organism evidence="2 3">
    <name type="scientific">Psychroserpens burtonensis</name>
    <dbReference type="NCBI Taxonomy" id="49278"/>
    <lineage>
        <taxon>Bacteria</taxon>
        <taxon>Pseudomonadati</taxon>
        <taxon>Bacteroidota</taxon>
        <taxon>Flavobacteriia</taxon>
        <taxon>Flavobacteriales</taxon>
        <taxon>Flavobacteriaceae</taxon>
        <taxon>Psychroserpens</taxon>
    </lineage>
</organism>
<dbReference type="EMBL" id="VOSB01000011">
    <property type="protein sequence ID" value="TXE17648.1"/>
    <property type="molecule type" value="Genomic_DNA"/>
</dbReference>
<dbReference type="Gene3D" id="2.60.40.1120">
    <property type="entry name" value="Carboxypeptidase-like, regulatory domain"/>
    <property type="match status" value="1"/>
</dbReference>
<gene>
    <name evidence="2" type="ORF">ES692_08775</name>
</gene>
<keyword evidence="3" id="KW-1185">Reference proteome</keyword>
<sequence>MKIFKFVLLVSLVFCAASCNKDDSPSNTQNQDPNPDPIAFAQNFGSEISRTFLGTVVDTNNNPIENVMISIGSSTASTDPNGVFIINNATVNERFGYVKAERAGFIHASRAVVPSEGTNKVRITMLAETSAGTTSSGTQETINLQNGASVALEGDYIKPDGSSYSGSVNVIMHHLDPADENMQDQMPGMLYAANAQNEARMLQTFGMLAVELRGDNGEDLNLAEGSSAEITMPLDPSLIAIAPSSIPLWYFDEVNGYWIEDGEATLVGNAYVGNVSHFSFWNCDVPADYIDFCVTVNDSVGNPLANAYVALTSSNFGTGYGYTNENGETCGLVPANETLEINVYSYDLCGGSPIYTNTVGPFTENTSINVTIQENPDLISETVIGTFNDCDGNAITDGYVRLRYGNEYFTDLVTNGDFEINLIRCDVDNTFTLKASDYVNIQETDSLSYTFTTPLTNLGTIQSCNTIEEFITYQVNDHPPISYNFNIQSGLDSNYLTVSYTSENQESYFNFYIDAFNGANTYTNGYLNFFDENFDSTTLESQFIGTSNVTYLGDVDNYIDINFTGVITDFNSSDETPISGTMHVLRDY</sequence>
<feature type="signal peptide" evidence="1">
    <location>
        <begin position="1"/>
        <end position="16"/>
    </location>
</feature>
<name>A0A5C7BG86_9FLAO</name>
<keyword evidence="2" id="KW-0121">Carboxypeptidase</keyword>
<comment type="caution">
    <text evidence="2">The sequence shown here is derived from an EMBL/GenBank/DDBJ whole genome shotgun (WGS) entry which is preliminary data.</text>
</comment>
<dbReference type="GO" id="GO:0004180">
    <property type="term" value="F:carboxypeptidase activity"/>
    <property type="evidence" value="ECO:0007669"/>
    <property type="project" value="UniProtKB-KW"/>
</dbReference>
<dbReference type="AlphaFoldDB" id="A0A5C7BG86"/>
<dbReference type="RefSeq" id="WP_147231598.1">
    <property type="nucleotide sequence ID" value="NZ_VOSB01000011.1"/>
</dbReference>
<keyword evidence="2" id="KW-0645">Protease</keyword>
<evidence type="ECO:0000256" key="1">
    <source>
        <dbReference type="SAM" id="SignalP"/>
    </source>
</evidence>
<accession>A0A5C7BG86</accession>
<protein>
    <submittedName>
        <fullName evidence="2">Carboxypeptidase-like regulatory domain-containing protein</fullName>
    </submittedName>
</protein>
<dbReference type="Proteomes" id="UP000321938">
    <property type="component" value="Unassembled WGS sequence"/>
</dbReference>
<reference evidence="2 3" key="1">
    <citation type="submission" date="2019-08" db="EMBL/GenBank/DDBJ databases">
        <title>Genome of Psychroserpens burtonensis ACAM 167.</title>
        <authorList>
            <person name="Bowman J.P."/>
        </authorList>
    </citation>
    <scope>NUCLEOTIDE SEQUENCE [LARGE SCALE GENOMIC DNA]</scope>
    <source>
        <strain evidence="2 3">ACAM 167</strain>
    </source>
</reference>
<evidence type="ECO:0000313" key="3">
    <source>
        <dbReference type="Proteomes" id="UP000321938"/>
    </source>
</evidence>
<proteinExistence type="predicted"/>
<dbReference type="OrthoDB" id="973965at2"/>
<keyword evidence="1" id="KW-0732">Signal</keyword>